<evidence type="ECO:0000256" key="7">
    <source>
        <dbReference type="ARBA" id="ARBA00023136"/>
    </source>
</evidence>
<feature type="transmembrane region" description="Helical" evidence="8">
    <location>
        <begin position="208"/>
        <end position="229"/>
    </location>
</feature>
<dbReference type="OrthoDB" id="9761056at2"/>
<feature type="transmembrane region" description="Helical" evidence="8">
    <location>
        <begin position="51"/>
        <end position="75"/>
    </location>
</feature>
<organism evidence="9 12">
    <name type="scientific">Marinomonas gallaica</name>
    <dbReference type="NCBI Taxonomy" id="1806667"/>
    <lineage>
        <taxon>Bacteria</taxon>
        <taxon>Pseudomonadati</taxon>
        <taxon>Pseudomonadota</taxon>
        <taxon>Gammaproteobacteria</taxon>
        <taxon>Oceanospirillales</taxon>
        <taxon>Oceanospirillaceae</taxon>
        <taxon>Marinomonas</taxon>
    </lineage>
</organism>
<feature type="transmembrane region" description="Helical" evidence="8">
    <location>
        <begin position="126"/>
        <end position="147"/>
    </location>
</feature>
<reference evidence="10 11" key="1">
    <citation type="submission" date="2016-06" db="EMBL/GenBank/DDBJ databases">
        <authorList>
            <person name="Rodrigo-Torres L."/>
            <person name="Arahal D.R."/>
        </authorList>
    </citation>
    <scope>NUCLEOTIDE SEQUENCE [LARGE SCALE GENOMIC DNA]</scope>
    <source>
        <strain evidence="10 11">CECT 5116</strain>
    </source>
</reference>
<feature type="transmembrane region" description="Helical" evidence="8">
    <location>
        <begin position="383"/>
        <end position="402"/>
    </location>
</feature>
<comment type="subcellular location">
    <subcellularLocation>
        <location evidence="8">Cell inner membrane</location>
        <topology evidence="8">Multi-pass membrane protein</topology>
    </subcellularLocation>
    <subcellularLocation>
        <location evidence="1">Cell membrane</location>
        <topology evidence="1">Multi-pass membrane protein</topology>
    </subcellularLocation>
</comment>
<dbReference type="GO" id="GO:0015295">
    <property type="term" value="F:solute:proton symporter activity"/>
    <property type="evidence" value="ECO:0007669"/>
    <property type="project" value="TreeGrafter"/>
</dbReference>
<evidence type="ECO:0000256" key="1">
    <source>
        <dbReference type="ARBA" id="ARBA00004651"/>
    </source>
</evidence>
<evidence type="ECO:0000256" key="5">
    <source>
        <dbReference type="ARBA" id="ARBA00022692"/>
    </source>
</evidence>
<dbReference type="RefSeq" id="WP_067030158.1">
    <property type="nucleotide sequence ID" value="NZ_FLRA01000001.1"/>
</dbReference>
<dbReference type="GO" id="GO:0005886">
    <property type="term" value="C:plasma membrane"/>
    <property type="evidence" value="ECO:0007669"/>
    <property type="project" value="UniProtKB-SubCell"/>
</dbReference>
<comment type="similarity">
    <text evidence="2 8">Belongs to the lactate permease family.</text>
</comment>
<dbReference type="PANTHER" id="PTHR30003">
    <property type="entry name" value="L-LACTATE PERMEASE"/>
    <property type="match status" value="1"/>
</dbReference>
<comment type="function">
    <text evidence="8">Uptake of L-lactate across the membrane. Can also transport D-lactate and glycolate.</text>
</comment>
<name>A0A1C3JLH0_9GAMM</name>
<evidence type="ECO:0000313" key="12">
    <source>
        <dbReference type="Proteomes" id="UP000092871"/>
    </source>
</evidence>
<keyword evidence="3 8" id="KW-0813">Transport</keyword>
<keyword evidence="11" id="KW-1185">Reference proteome</keyword>
<keyword evidence="6 8" id="KW-1133">Transmembrane helix</keyword>
<evidence type="ECO:0000313" key="10">
    <source>
        <dbReference type="EMBL" id="SBT21072.1"/>
    </source>
</evidence>
<dbReference type="GO" id="GO:0015129">
    <property type="term" value="F:lactate transmembrane transporter activity"/>
    <property type="evidence" value="ECO:0007669"/>
    <property type="project" value="UniProtKB-UniRule"/>
</dbReference>
<evidence type="ECO:0000256" key="2">
    <source>
        <dbReference type="ARBA" id="ARBA00010100"/>
    </source>
</evidence>
<feature type="transmembrane region" description="Helical" evidence="8">
    <location>
        <begin position="236"/>
        <end position="258"/>
    </location>
</feature>
<feature type="transmembrane region" description="Helical" evidence="8">
    <location>
        <begin position="462"/>
        <end position="485"/>
    </location>
</feature>
<accession>A0A1C3JLH0</accession>
<evidence type="ECO:0000313" key="11">
    <source>
        <dbReference type="Proteomes" id="UP000092840"/>
    </source>
</evidence>
<reference evidence="9 12" key="2">
    <citation type="submission" date="2016-06" db="EMBL/GenBank/DDBJ databases">
        <authorList>
            <person name="Kjaerup R.B."/>
            <person name="Dalgaard T.S."/>
            <person name="Juul-Madsen H.R."/>
        </authorList>
    </citation>
    <scope>NUCLEOTIDE SEQUENCE [LARGE SCALE GENOMIC DNA]</scope>
    <source>
        <strain evidence="9 12">CECT 5115</strain>
    </source>
</reference>
<keyword evidence="5 8" id="KW-0812">Transmembrane</keyword>
<keyword evidence="7 8" id="KW-0472">Membrane</keyword>
<feature type="transmembrane region" description="Helical" evidence="8">
    <location>
        <begin position="184"/>
        <end position="202"/>
    </location>
</feature>
<feature type="transmembrane region" description="Helical" evidence="8">
    <location>
        <begin position="422"/>
        <end position="450"/>
    </location>
</feature>
<dbReference type="Proteomes" id="UP000092871">
    <property type="component" value="Unassembled WGS sequence"/>
</dbReference>
<protein>
    <recommendedName>
        <fullName evidence="8">L-lactate permease</fullName>
    </recommendedName>
</protein>
<dbReference type="PANTHER" id="PTHR30003:SF0">
    <property type="entry name" value="GLYCOLATE PERMEASE GLCA-RELATED"/>
    <property type="match status" value="1"/>
</dbReference>
<evidence type="ECO:0000256" key="6">
    <source>
        <dbReference type="ARBA" id="ARBA00022989"/>
    </source>
</evidence>
<dbReference type="InterPro" id="IPR003804">
    <property type="entry name" value="Lactate_perm"/>
</dbReference>
<dbReference type="NCBIfam" id="TIGR00795">
    <property type="entry name" value="lctP"/>
    <property type="match status" value="1"/>
</dbReference>
<dbReference type="AlphaFoldDB" id="A0A1C3JLH0"/>
<dbReference type="EMBL" id="FLRB01000011">
    <property type="protein sequence ID" value="SBT21072.1"/>
    <property type="molecule type" value="Genomic_DNA"/>
</dbReference>
<evidence type="ECO:0000256" key="4">
    <source>
        <dbReference type="ARBA" id="ARBA00022475"/>
    </source>
</evidence>
<feature type="transmembrane region" description="Helical" evidence="8">
    <location>
        <begin position="344"/>
        <end position="363"/>
    </location>
</feature>
<gene>
    <name evidence="9" type="primary">lutP</name>
    <name evidence="9" type="ORF">MGA5115_00098</name>
    <name evidence="10" type="ORF">MGA5116_01659</name>
</gene>
<proteinExistence type="inferred from homology"/>
<evidence type="ECO:0000313" key="9">
    <source>
        <dbReference type="EMBL" id="SBT16024.1"/>
    </source>
</evidence>
<feature type="transmembrane region" description="Helical" evidence="8">
    <location>
        <begin position="505"/>
        <end position="526"/>
    </location>
</feature>
<feature type="transmembrane region" description="Helical" evidence="8">
    <location>
        <begin position="95"/>
        <end position="114"/>
    </location>
</feature>
<dbReference type="EMBL" id="FLRA01000001">
    <property type="protein sequence ID" value="SBT16024.1"/>
    <property type="molecule type" value="Genomic_DNA"/>
</dbReference>
<feature type="transmembrane region" description="Helical" evidence="8">
    <location>
        <begin position="153"/>
        <end position="172"/>
    </location>
</feature>
<sequence>MDTLVAVFPVVFLVWSMTKKHPLAAHVALPLTALIVALLQAFYFNAELLTLAANAVAGSMAVLTPISIVAGAILLNRVLVLSGAEDVLRQWLESISQNAVAQIMIIGWAFAFMLEGASGFGTPAAIAAPILVGLGFPAMPVALLALVMNSVPVSFGAVGTPAWFGFAALNLSESELLETSQWTALIHLVASLFIPVIALRFLVSWQTIRANLLFVLISALSCTLPYYLLAQVNYEFPSLIGGAIGLCGSIIAAKYHIGLQLKPDKSSLTSPEPLATSAIIKALSPFLLLIVILVVTRIQQLGMKGWLNDGSPWLTFGDVQISQALIFSWSSILGTDVSWSYKTLYVPALIPFVLTVLVLIPVLSLSQHHLFQAVEETWQRIKLPILALMGALMMVNFMMQGGDQAPIFIIANTLASTMGANWSYVAALLGALGSFFSGSATVSNLTFGGIQYSIAEQTRLPITLVLALQSVGASMGNMICLNNIIAVSTILGIKNQEGAMIKRTIVPMLVYAAIAAVMGKLILISLI</sequence>
<feature type="transmembrane region" description="Helical" evidence="8">
    <location>
        <begin position="23"/>
        <end position="44"/>
    </location>
</feature>
<evidence type="ECO:0000256" key="3">
    <source>
        <dbReference type="ARBA" id="ARBA00022448"/>
    </source>
</evidence>
<keyword evidence="4" id="KW-1003">Cell membrane</keyword>
<dbReference type="Proteomes" id="UP000092840">
    <property type="component" value="Unassembled WGS sequence"/>
</dbReference>
<dbReference type="Pfam" id="PF02652">
    <property type="entry name" value="Lactate_perm"/>
    <property type="match status" value="1"/>
</dbReference>
<feature type="transmembrane region" description="Helical" evidence="8">
    <location>
        <begin position="278"/>
        <end position="298"/>
    </location>
</feature>
<keyword evidence="8" id="KW-0997">Cell inner membrane</keyword>
<evidence type="ECO:0000256" key="8">
    <source>
        <dbReference type="RuleBase" id="RU365092"/>
    </source>
</evidence>